<dbReference type="AlphaFoldDB" id="A0AA49GE90"/>
<dbReference type="InterPro" id="IPR025870">
    <property type="entry name" value="Glyoxalase-like_dom"/>
</dbReference>
<reference evidence="2 3" key="1">
    <citation type="submission" date="2023-08" db="EMBL/GenBank/DDBJ databases">
        <title>Comparative genomics and taxonomic characterization of three novel marine species of genus Marivirga.</title>
        <authorList>
            <person name="Muhammad N."/>
            <person name="Kim S.-G."/>
        </authorList>
    </citation>
    <scope>NUCLEOTIDE SEQUENCE [LARGE SCALE GENOMIC DNA]</scope>
    <source>
        <strain evidence="2 3">BDSF4-3</strain>
    </source>
</reference>
<dbReference type="Gene3D" id="3.10.180.10">
    <property type="entry name" value="2,3-Dihydroxybiphenyl 1,2-Dioxygenase, domain 1"/>
    <property type="match status" value="1"/>
</dbReference>
<dbReference type="Proteomes" id="UP001230496">
    <property type="component" value="Chromosome"/>
</dbReference>
<gene>
    <name evidence="2" type="ORF">QYS49_07480</name>
</gene>
<sequence>MKTTLLLIAFNLVLFTKTNGQIISNNSLGIDHIFIWCKDHSKVKQLFESNGFVTHQGKPHKGQGTAGSYILVGNMYIELISVENQQEFNENNIQHNLKSMSLKPDWKTNKASPFGIGLHLLSKDTSQQEFESFIYQQDWMEDSTYYMMSKSIYTHFLEPAIFIVPNHKKFKPERFTHLLNHPNGIKEATSIMIKSRNTNDRSEAMTTLNNFDAFHFKMGKEELMTITFDNFKTGTTVDFRPEMPLIIKY</sequence>
<evidence type="ECO:0000259" key="1">
    <source>
        <dbReference type="Pfam" id="PF13468"/>
    </source>
</evidence>
<dbReference type="EMBL" id="CP129971">
    <property type="protein sequence ID" value="WKK77060.2"/>
    <property type="molecule type" value="Genomic_DNA"/>
</dbReference>
<dbReference type="RefSeq" id="WP_308349928.1">
    <property type="nucleotide sequence ID" value="NZ_CP129971.1"/>
</dbReference>
<evidence type="ECO:0000313" key="3">
    <source>
        <dbReference type="Proteomes" id="UP001230496"/>
    </source>
</evidence>
<accession>A0AA49GE90</accession>
<name>A0AA49GE90_9BACT</name>
<dbReference type="Pfam" id="PF13468">
    <property type="entry name" value="Glyoxalase_3"/>
    <property type="match status" value="1"/>
</dbReference>
<organism evidence="2 3">
    <name type="scientific">Marivirga salinarum</name>
    <dbReference type="NCBI Taxonomy" id="3059078"/>
    <lineage>
        <taxon>Bacteria</taxon>
        <taxon>Pseudomonadati</taxon>
        <taxon>Bacteroidota</taxon>
        <taxon>Cytophagia</taxon>
        <taxon>Cytophagales</taxon>
        <taxon>Marivirgaceae</taxon>
        <taxon>Marivirga</taxon>
    </lineage>
</organism>
<feature type="domain" description="Glyoxalase-like" evidence="1">
    <location>
        <begin position="30"/>
        <end position="91"/>
    </location>
</feature>
<dbReference type="KEGG" id="msaa:QYS49_07480"/>
<protein>
    <submittedName>
        <fullName evidence="2">VOC family protein</fullName>
    </submittedName>
</protein>
<evidence type="ECO:0000313" key="2">
    <source>
        <dbReference type="EMBL" id="WKK77060.2"/>
    </source>
</evidence>
<dbReference type="InterPro" id="IPR029068">
    <property type="entry name" value="Glyas_Bleomycin-R_OHBP_Dase"/>
</dbReference>
<proteinExistence type="predicted"/>
<keyword evidence="3" id="KW-1185">Reference proteome</keyword>